<proteinExistence type="predicted"/>
<sequence length="187" mass="21841">MSDENERKSHDSLNFESEQFDALKALHAEDQQLMIPVPNAKVFNNLDEYSRKSFGNASIAVHSSQSSLKRESFRRLFTAEQMATVSTKTWKEPPNVLSKMQQRIGPLSLLTKCLNKRTKVLIRRRRRTENESERFFWLTALLIAFDKHFNLVLYDVDEKCESKCDLTERHFNKLFVRGDNVVLVCLL</sequence>
<dbReference type="STRING" id="1965070.A0A3S3P209"/>
<evidence type="ECO:0000313" key="2">
    <source>
        <dbReference type="EMBL" id="RWS13035.1"/>
    </source>
</evidence>
<gene>
    <name evidence="3" type="ORF">B4U79_18970</name>
    <name evidence="2" type="ORF">B4U79_18972</name>
</gene>
<comment type="caution">
    <text evidence="3">The sequence shown here is derived from an EMBL/GenBank/DDBJ whole genome shotgun (WGS) entry which is preliminary data.</text>
</comment>
<dbReference type="GO" id="GO:0006398">
    <property type="term" value="P:mRNA 3'-end processing by stem-loop binding and cleavage"/>
    <property type="evidence" value="ECO:0007669"/>
    <property type="project" value="TreeGrafter"/>
</dbReference>
<dbReference type="InterPro" id="IPR039267">
    <property type="entry name" value="Lsm11"/>
</dbReference>
<reference evidence="3" key="2">
    <citation type="submission" date="2018-11" db="EMBL/GenBank/DDBJ databases">
        <title>Trombidioid mite genomics.</title>
        <authorList>
            <person name="Dong X."/>
        </authorList>
    </citation>
    <scope>NUCLEOTIDE SEQUENCE</scope>
    <source>
        <strain evidence="3">UoL-WK</strain>
    </source>
</reference>
<dbReference type="PANTHER" id="PTHR21415">
    <property type="entry name" value="U7 SNRNA-ASSOCIATED SM-LIKE PROTEIN LSM11"/>
    <property type="match status" value="1"/>
</dbReference>
<dbReference type="Proteomes" id="UP000285301">
    <property type="component" value="Unassembled WGS sequence"/>
</dbReference>
<accession>A0A3S3P209</accession>
<evidence type="ECO:0000259" key="1">
    <source>
        <dbReference type="SMART" id="SM00651"/>
    </source>
</evidence>
<dbReference type="SMART" id="SM00651">
    <property type="entry name" value="Sm"/>
    <property type="match status" value="1"/>
</dbReference>
<dbReference type="InterPro" id="IPR010920">
    <property type="entry name" value="LSM_dom_sf"/>
</dbReference>
<protein>
    <submittedName>
        <fullName evidence="3">U7 snRNA-associated Sm-like protein LSm11</fullName>
    </submittedName>
</protein>
<dbReference type="EMBL" id="NCKU01001096">
    <property type="protein sequence ID" value="RWS13102.1"/>
    <property type="molecule type" value="Genomic_DNA"/>
</dbReference>
<feature type="domain" description="Sm" evidence="1">
    <location>
        <begin position="108"/>
        <end position="186"/>
    </location>
</feature>
<dbReference type="Pfam" id="PF01423">
    <property type="entry name" value="LSM"/>
    <property type="match status" value="1"/>
</dbReference>
<dbReference type="GO" id="GO:0005683">
    <property type="term" value="C:U7 snRNP"/>
    <property type="evidence" value="ECO:0007669"/>
    <property type="project" value="TreeGrafter"/>
</dbReference>
<reference evidence="3 4" key="1">
    <citation type="journal article" date="2018" name="Gigascience">
        <title>Genomes of trombidid mites reveal novel predicted allergens and laterally-transferred genes associated with secondary metabolism.</title>
        <authorList>
            <person name="Dong X."/>
            <person name="Chaisiri K."/>
            <person name="Xia D."/>
            <person name="Armstrong S.D."/>
            <person name="Fang Y."/>
            <person name="Donnelly M.J."/>
            <person name="Kadowaki T."/>
            <person name="McGarry J.W."/>
            <person name="Darby A.C."/>
            <person name="Makepeace B.L."/>
        </authorList>
    </citation>
    <scope>NUCLEOTIDE SEQUENCE [LARGE SCALE GENOMIC DNA]</scope>
    <source>
        <strain evidence="3">UoL-WK</strain>
    </source>
</reference>
<dbReference type="PANTHER" id="PTHR21415:SF1">
    <property type="entry name" value="U7 SNRNA-ASSOCIATED SM-LIKE PROTEIN LSM11"/>
    <property type="match status" value="1"/>
</dbReference>
<dbReference type="InterPro" id="IPR001163">
    <property type="entry name" value="Sm_dom_euk/arc"/>
</dbReference>
<dbReference type="Gene3D" id="2.30.30.100">
    <property type="match status" value="1"/>
</dbReference>
<evidence type="ECO:0000313" key="4">
    <source>
        <dbReference type="Proteomes" id="UP000285301"/>
    </source>
</evidence>
<dbReference type="SUPFAM" id="SSF50182">
    <property type="entry name" value="Sm-like ribonucleoproteins"/>
    <property type="match status" value="1"/>
</dbReference>
<evidence type="ECO:0000313" key="3">
    <source>
        <dbReference type="EMBL" id="RWS13102.1"/>
    </source>
</evidence>
<name>A0A3S3P209_9ACAR</name>
<dbReference type="EMBL" id="NCKU01001124">
    <property type="protein sequence ID" value="RWS13035.1"/>
    <property type="molecule type" value="Genomic_DNA"/>
</dbReference>
<organism evidence="3 4">
    <name type="scientific">Dinothrombium tinctorium</name>
    <dbReference type="NCBI Taxonomy" id="1965070"/>
    <lineage>
        <taxon>Eukaryota</taxon>
        <taxon>Metazoa</taxon>
        <taxon>Ecdysozoa</taxon>
        <taxon>Arthropoda</taxon>
        <taxon>Chelicerata</taxon>
        <taxon>Arachnida</taxon>
        <taxon>Acari</taxon>
        <taxon>Acariformes</taxon>
        <taxon>Trombidiformes</taxon>
        <taxon>Prostigmata</taxon>
        <taxon>Anystina</taxon>
        <taxon>Parasitengona</taxon>
        <taxon>Trombidioidea</taxon>
        <taxon>Trombidiidae</taxon>
        <taxon>Dinothrombium</taxon>
    </lineage>
</organism>
<dbReference type="GO" id="GO:0071209">
    <property type="term" value="F:U7 snRNA binding"/>
    <property type="evidence" value="ECO:0007669"/>
    <property type="project" value="InterPro"/>
</dbReference>
<dbReference type="OrthoDB" id="10002367at2759"/>
<keyword evidence="4" id="KW-1185">Reference proteome</keyword>
<dbReference type="AlphaFoldDB" id="A0A3S3P209"/>